<evidence type="ECO:0000313" key="2">
    <source>
        <dbReference type="EMBL" id="BCS25178.1"/>
    </source>
</evidence>
<dbReference type="InterPro" id="IPR015813">
    <property type="entry name" value="Pyrv/PenolPyrv_kinase-like_dom"/>
</dbReference>
<name>A0A7R8APT6_9EURO</name>
<evidence type="ECO:0000256" key="1">
    <source>
        <dbReference type="SAM" id="MobiDB-lite"/>
    </source>
</evidence>
<evidence type="ECO:0000313" key="3">
    <source>
        <dbReference type="Proteomes" id="UP000654913"/>
    </source>
</evidence>
<dbReference type="InterPro" id="IPR040442">
    <property type="entry name" value="Pyrv_kinase-like_dom_sf"/>
</dbReference>
<feature type="region of interest" description="Disordered" evidence="1">
    <location>
        <begin position="1"/>
        <end position="46"/>
    </location>
</feature>
<organism evidence="2 3">
    <name type="scientific">Aspergillus puulaauensis</name>
    <dbReference type="NCBI Taxonomy" id="1220207"/>
    <lineage>
        <taxon>Eukaryota</taxon>
        <taxon>Fungi</taxon>
        <taxon>Dikarya</taxon>
        <taxon>Ascomycota</taxon>
        <taxon>Pezizomycotina</taxon>
        <taxon>Eurotiomycetes</taxon>
        <taxon>Eurotiomycetidae</taxon>
        <taxon>Eurotiales</taxon>
        <taxon>Aspergillaceae</taxon>
        <taxon>Aspergillus</taxon>
    </lineage>
</organism>
<dbReference type="KEGG" id="apuu:APUU_41622A"/>
<reference evidence="2" key="1">
    <citation type="submission" date="2021-01" db="EMBL/GenBank/DDBJ databases">
        <authorList>
            <consortium name="Aspergillus puulaauensis MK2 genome sequencing consortium"/>
            <person name="Kazuki M."/>
            <person name="Futagami T."/>
        </authorList>
    </citation>
    <scope>NUCLEOTIDE SEQUENCE</scope>
    <source>
        <strain evidence="2">MK2</strain>
    </source>
</reference>
<dbReference type="EMBL" id="AP024446">
    <property type="protein sequence ID" value="BCS25178.1"/>
    <property type="molecule type" value="Genomic_DNA"/>
</dbReference>
<dbReference type="PANTHER" id="PTHR42905:SF2">
    <property type="entry name" value="PHOSPHOENOLPYRUVATE CARBOXYLASE FAMILY PROTEIN"/>
    <property type="match status" value="1"/>
</dbReference>
<dbReference type="Proteomes" id="UP000654913">
    <property type="component" value="Chromosome 4"/>
</dbReference>
<dbReference type="Gene3D" id="3.20.20.60">
    <property type="entry name" value="Phosphoenolpyruvate-binding domains"/>
    <property type="match status" value="1"/>
</dbReference>
<dbReference type="GeneID" id="64975183"/>
<keyword evidence="3" id="KW-1185">Reference proteome</keyword>
<dbReference type="SUPFAM" id="SSF51621">
    <property type="entry name" value="Phosphoenolpyruvate/pyruvate domain"/>
    <property type="match status" value="1"/>
</dbReference>
<dbReference type="OrthoDB" id="1923844at2759"/>
<gene>
    <name evidence="2" type="ORF">APUU_41622A</name>
</gene>
<dbReference type="PANTHER" id="PTHR42905">
    <property type="entry name" value="PHOSPHOENOLPYRUVATE CARBOXYLASE"/>
    <property type="match status" value="1"/>
</dbReference>
<dbReference type="Pfam" id="PF13714">
    <property type="entry name" value="PEP_mutase"/>
    <property type="match status" value="1"/>
</dbReference>
<proteinExistence type="predicted"/>
<dbReference type="AlphaFoldDB" id="A0A7R8APT6"/>
<feature type="compositionally biased region" description="Low complexity" evidence="1">
    <location>
        <begin position="18"/>
        <end position="37"/>
    </location>
</feature>
<reference evidence="2" key="2">
    <citation type="submission" date="2021-02" db="EMBL/GenBank/DDBJ databases">
        <title>Aspergillus puulaauensis MK2 genome sequence.</title>
        <authorList>
            <person name="Futagami T."/>
            <person name="Mori K."/>
            <person name="Kadooka C."/>
            <person name="Tanaka T."/>
        </authorList>
    </citation>
    <scope>NUCLEOTIDE SEQUENCE</scope>
    <source>
        <strain evidence="2">MK2</strain>
    </source>
</reference>
<dbReference type="GO" id="GO:0003824">
    <property type="term" value="F:catalytic activity"/>
    <property type="evidence" value="ECO:0007669"/>
    <property type="project" value="InterPro"/>
</dbReference>
<accession>A0A7R8APT6</accession>
<protein>
    <submittedName>
        <fullName evidence="2">Uncharacterized protein</fullName>
    </submittedName>
</protein>
<sequence length="377" mass="40075">MPRYVKIAPAGPLPSDPPASTAPEGSTAAETSAASTAPPAPPALPAVPLPPTSLALPVVPLPPAPTVVPPRLPSPPPFPPARIAPPFGAPPSDADMSGRLRHLIAQRGKPLICPGVYDGPTAKIAIEQGFKALYITQTGALASLLGRSDLGTPAPGEMTRNARVIAGIAYKSGVPVIAEVHPSFGGLTVELATRAYIRSGIAGIILSDIEPTRLTTQRPETNVMSGLDFYSLIHRASDERTLFSKDIVIIARSVGRESLGFDRTARRLKTVTTQGADVVWLQGADPTEKPAFYELVKDTPVMHCMDALDHSPYPPTLEAGIHNDHIILFPDVVLGTVLRSVRESTKYLMEHSRNPASAHYDPQDLERLLGQIQTDGE</sequence>
<dbReference type="RefSeq" id="XP_041557372.1">
    <property type="nucleotide sequence ID" value="XM_041704826.1"/>
</dbReference>